<evidence type="ECO:0000313" key="11">
    <source>
        <dbReference type="EMBL" id="NER32236.1"/>
    </source>
</evidence>
<evidence type="ECO:0000256" key="6">
    <source>
        <dbReference type="ARBA" id="ARBA00023125"/>
    </source>
</evidence>
<protein>
    <submittedName>
        <fullName evidence="11">IS200/IS605 family element transposase accessory protein TnpB</fullName>
    </submittedName>
</protein>
<feature type="domain" description="Cas12f1-like TNB" evidence="9">
    <location>
        <begin position="291"/>
        <end position="359"/>
    </location>
</feature>
<dbReference type="Pfam" id="PF01385">
    <property type="entry name" value="OrfB_IS605"/>
    <property type="match status" value="1"/>
</dbReference>
<evidence type="ECO:0000256" key="3">
    <source>
        <dbReference type="ARBA" id="ARBA00022578"/>
    </source>
</evidence>
<dbReference type="GO" id="GO:0046872">
    <property type="term" value="F:metal ion binding"/>
    <property type="evidence" value="ECO:0007669"/>
    <property type="project" value="UniProtKB-KW"/>
</dbReference>
<dbReference type="GO" id="GO:0003677">
    <property type="term" value="F:DNA binding"/>
    <property type="evidence" value="ECO:0007669"/>
    <property type="project" value="UniProtKB-KW"/>
</dbReference>
<dbReference type="NCBIfam" id="NF040570">
    <property type="entry name" value="guided_TnpB"/>
    <property type="match status" value="1"/>
</dbReference>
<evidence type="ECO:0000256" key="4">
    <source>
        <dbReference type="ARBA" id="ARBA00022723"/>
    </source>
</evidence>
<dbReference type="EMBL" id="JAAHFQ010001130">
    <property type="protein sequence ID" value="NER32236.1"/>
    <property type="molecule type" value="Genomic_DNA"/>
</dbReference>
<keyword evidence="7" id="KW-0233">DNA recombination</keyword>
<evidence type="ECO:0000256" key="5">
    <source>
        <dbReference type="ARBA" id="ARBA00022833"/>
    </source>
</evidence>
<reference evidence="11" key="1">
    <citation type="submission" date="2019-11" db="EMBL/GenBank/DDBJ databases">
        <title>Genomic insights into an expanded diversity of filamentous marine cyanobacteria reveals the extraordinary biosynthetic potential of Moorea and Okeania.</title>
        <authorList>
            <person name="Ferreira Leao T."/>
            <person name="Wang M."/>
            <person name="Moss N."/>
            <person name="Da Silva R."/>
            <person name="Sanders J."/>
            <person name="Nurk S."/>
            <person name="Gurevich A."/>
            <person name="Humphrey G."/>
            <person name="Reher R."/>
            <person name="Zhu Q."/>
            <person name="Belda-Ferre P."/>
            <person name="Glukhov E."/>
            <person name="Rex R."/>
            <person name="Dorrestein P.C."/>
            <person name="Knight R."/>
            <person name="Pevzner P."/>
            <person name="Gerwick W.H."/>
            <person name="Gerwick L."/>
        </authorList>
    </citation>
    <scope>NUCLEOTIDE SEQUENCE</scope>
    <source>
        <strain evidence="11">SIO1C4</strain>
    </source>
</reference>
<name>A0A6B3NG53_9CYAN</name>
<dbReference type="NCBIfam" id="TIGR01766">
    <property type="entry name" value="IS200/IS605 family accessory protein TnpB-like domain"/>
    <property type="match status" value="1"/>
</dbReference>
<evidence type="ECO:0000256" key="2">
    <source>
        <dbReference type="ARBA" id="ARBA00011044"/>
    </source>
</evidence>
<dbReference type="Pfam" id="PF12323">
    <property type="entry name" value="HTH_OrfB_IS605"/>
    <property type="match status" value="1"/>
</dbReference>
<feature type="domain" description="Probable transposase IS891/IS1136/IS1341" evidence="8">
    <location>
        <begin position="168"/>
        <end position="280"/>
    </location>
</feature>
<evidence type="ECO:0000256" key="7">
    <source>
        <dbReference type="ARBA" id="ARBA00023172"/>
    </source>
</evidence>
<dbReference type="InterPro" id="IPR051399">
    <property type="entry name" value="RNA-guided_DNA_endo/Transpos"/>
</dbReference>
<keyword evidence="5" id="KW-0862">Zinc</keyword>
<dbReference type="AlphaFoldDB" id="A0A6B3NG53"/>
<comment type="caution">
    <text evidence="11">The sequence shown here is derived from an EMBL/GenBank/DDBJ whole genome shotgun (WGS) entry which is preliminary data.</text>
</comment>
<evidence type="ECO:0000259" key="10">
    <source>
        <dbReference type="Pfam" id="PF12323"/>
    </source>
</evidence>
<evidence type="ECO:0000256" key="1">
    <source>
        <dbReference type="ARBA" id="ARBA00008761"/>
    </source>
</evidence>
<evidence type="ECO:0000259" key="9">
    <source>
        <dbReference type="Pfam" id="PF07282"/>
    </source>
</evidence>
<dbReference type="Pfam" id="PF07282">
    <property type="entry name" value="Cas12f1-like_TNB"/>
    <property type="match status" value="1"/>
</dbReference>
<accession>A0A6B3NG53</accession>
<dbReference type="PANTHER" id="PTHR30405">
    <property type="entry name" value="TRANSPOSASE"/>
    <property type="match status" value="1"/>
</dbReference>
<evidence type="ECO:0000259" key="8">
    <source>
        <dbReference type="Pfam" id="PF01385"/>
    </source>
</evidence>
<dbReference type="PANTHER" id="PTHR30405:SF25">
    <property type="entry name" value="RNA-GUIDED DNA ENDONUCLEASE INSQ-RELATED"/>
    <property type="match status" value="1"/>
</dbReference>
<dbReference type="GO" id="GO:0032196">
    <property type="term" value="P:transposition"/>
    <property type="evidence" value="ECO:0007669"/>
    <property type="project" value="UniProtKB-KW"/>
</dbReference>
<dbReference type="InterPro" id="IPR001959">
    <property type="entry name" value="Transposase"/>
</dbReference>
<proteinExistence type="inferred from homology"/>
<keyword evidence="3" id="KW-0815">Transposition</keyword>
<keyword evidence="4" id="KW-0479">Metal-binding</keyword>
<comment type="similarity">
    <text evidence="1">In the C-terminal section; belongs to the transposase 35 family.</text>
</comment>
<dbReference type="GO" id="GO:0006310">
    <property type="term" value="P:DNA recombination"/>
    <property type="evidence" value="ECO:0007669"/>
    <property type="project" value="UniProtKB-KW"/>
</dbReference>
<gene>
    <name evidence="11" type="primary">tnpB</name>
    <name evidence="11" type="ORF">F6J89_32710</name>
</gene>
<dbReference type="InterPro" id="IPR021027">
    <property type="entry name" value="Transposase_put_HTH"/>
</dbReference>
<sequence length="397" mass="45936">MIQRAYRYRFYPTTEQENLLRRTLGCVRLVYNKALSDRIEAWYERQERIDYKQSSRLLTQWKKQEDLKFLNEVSCVPLQQCLRHLQKAFTNFWAKTTKYPRFKKKRNGGSAEFTKSAFQWKDGQVYLAKCIEPLPIRWSRALPEGTTPSTVTVRLDASGRWFVCLLVDDQTIVTLPPTDKQVGIDVGVSSLISTSDGEKITNPKHFHRLYQKLRRVQKALSRKTKGSKNRYQASIKVAKIHAKIKDARTDFLHKLTTRLVQENGLIAVEELGVRNMVKNRKLARSISDAAWGEFFRQLEYKCQWYGRELVKIDRFFPSSKRCNNCGFVVERLPLNIRSWDCPECGTKGIDRDINAGKNILAAGLAVSVCGANIRPDNNCVKGQLRKTRKGKKQKPKL</sequence>
<organism evidence="11">
    <name type="scientific">Symploca sp. SIO1C4</name>
    <dbReference type="NCBI Taxonomy" id="2607765"/>
    <lineage>
        <taxon>Bacteria</taxon>
        <taxon>Bacillati</taxon>
        <taxon>Cyanobacteriota</taxon>
        <taxon>Cyanophyceae</taxon>
        <taxon>Coleofasciculales</taxon>
        <taxon>Coleofasciculaceae</taxon>
        <taxon>Symploca</taxon>
    </lineage>
</organism>
<comment type="similarity">
    <text evidence="2">In the N-terminal section; belongs to the transposase 2 family.</text>
</comment>
<dbReference type="InterPro" id="IPR010095">
    <property type="entry name" value="Cas12f1-like_TNB"/>
</dbReference>
<keyword evidence="6" id="KW-0238">DNA-binding</keyword>
<feature type="domain" description="Transposase putative helix-turn-helix" evidence="10">
    <location>
        <begin position="1"/>
        <end position="46"/>
    </location>
</feature>